<organism evidence="1">
    <name type="scientific">Brassica napus</name>
    <name type="common">Rape</name>
    <dbReference type="NCBI Taxonomy" id="3708"/>
    <lineage>
        <taxon>Eukaryota</taxon>
        <taxon>Viridiplantae</taxon>
        <taxon>Streptophyta</taxon>
        <taxon>Embryophyta</taxon>
        <taxon>Tracheophyta</taxon>
        <taxon>Spermatophyta</taxon>
        <taxon>Magnoliopsida</taxon>
        <taxon>eudicotyledons</taxon>
        <taxon>Gunneridae</taxon>
        <taxon>Pentapetalae</taxon>
        <taxon>rosids</taxon>
        <taxon>malvids</taxon>
        <taxon>Brassicales</taxon>
        <taxon>Brassicaceae</taxon>
        <taxon>Brassiceae</taxon>
        <taxon>Brassica</taxon>
    </lineage>
</organism>
<dbReference type="EMBL" id="HG994371">
    <property type="protein sequence ID" value="CAF2017438.1"/>
    <property type="molecule type" value="Genomic_DNA"/>
</dbReference>
<sequence>MILVSLFIYFLGKKNQSCCFFLFVGVLAVSTMCSYLNDIQTILNPTMYLCLMTIS</sequence>
<name>A0A816MUT6_BRANA</name>
<gene>
    <name evidence="1" type="ORF">DARMORV10_C07P44470.1</name>
</gene>
<accession>A0A816MUT6</accession>
<proteinExistence type="predicted"/>
<evidence type="ECO:0000313" key="1">
    <source>
        <dbReference type="EMBL" id="CAF2017438.1"/>
    </source>
</evidence>
<protein>
    <submittedName>
        <fullName evidence="1">(rape) hypothetical protein</fullName>
    </submittedName>
</protein>
<reference evidence="1" key="1">
    <citation type="submission" date="2021-01" db="EMBL/GenBank/DDBJ databases">
        <authorList>
            <consortium name="Genoscope - CEA"/>
            <person name="William W."/>
        </authorList>
    </citation>
    <scope>NUCLEOTIDE SEQUENCE</scope>
</reference>
<dbReference type="AlphaFoldDB" id="A0A816MUT6"/>
<dbReference type="Proteomes" id="UP001295469">
    <property type="component" value="Chromosome C07"/>
</dbReference>